<dbReference type="CDD" id="cd09022">
    <property type="entry name" value="Aldose_epim_Ec_YihR"/>
    <property type="match status" value="1"/>
</dbReference>
<dbReference type="InterPro" id="IPR037480">
    <property type="entry name" value="YihR-like"/>
</dbReference>
<reference evidence="1 2" key="1">
    <citation type="submission" date="2012-08" db="EMBL/GenBank/DDBJ databases">
        <title>Whole genome shotgun sequence of Austwickia chelonae NBRC 105200.</title>
        <authorList>
            <person name="Yoshida I."/>
            <person name="Hosoyama A."/>
            <person name="Tsuchikane K."/>
            <person name="Katsumata H."/>
            <person name="Ando Y."/>
            <person name="Ohji S."/>
            <person name="Hamada M."/>
            <person name="Tamura T."/>
            <person name="Yamazoe A."/>
            <person name="Yamazaki S."/>
            <person name="Fujita N."/>
        </authorList>
    </citation>
    <scope>NUCLEOTIDE SEQUENCE [LARGE SCALE GENOMIC DNA]</scope>
    <source>
        <strain evidence="1 2">NBRC 105200</strain>
    </source>
</reference>
<dbReference type="InterPro" id="IPR014718">
    <property type="entry name" value="GH-type_carb-bd"/>
</dbReference>
<organism evidence="1 2">
    <name type="scientific">Austwickia chelonae NBRC 105200</name>
    <dbReference type="NCBI Taxonomy" id="1184607"/>
    <lineage>
        <taxon>Bacteria</taxon>
        <taxon>Bacillati</taxon>
        <taxon>Actinomycetota</taxon>
        <taxon>Actinomycetes</taxon>
        <taxon>Micrococcales</taxon>
        <taxon>Dermatophilaceae</taxon>
        <taxon>Austwickia</taxon>
    </lineage>
</organism>
<dbReference type="EMBL" id="BAGZ01000001">
    <property type="protein sequence ID" value="GAB76523.1"/>
    <property type="molecule type" value="Genomic_DNA"/>
</dbReference>
<dbReference type="eggNOG" id="COG2017">
    <property type="taxonomic scope" value="Bacteria"/>
</dbReference>
<dbReference type="OrthoDB" id="4739604at2"/>
<dbReference type="InterPro" id="IPR008183">
    <property type="entry name" value="Aldose_1/G6P_1-epimerase"/>
</dbReference>
<evidence type="ECO:0000313" key="2">
    <source>
        <dbReference type="Proteomes" id="UP000008495"/>
    </source>
</evidence>
<proteinExistence type="predicted"/>
<dbReference type="Gene3D" id="2.70.98.10">
    <property type="match status" value="1"/>
</dbReference>
<dbReference type="GO" id="GO:0016853">
    <property type="term" value="F:isomerase activity"/>
    <property type="evidence" value="ECO:0007669"/>
    <property type="project" value="InterPro"/>
</dbReference>
<gene>
    <name evidence="1" type="ORF">AUCHE_01_00850</name>
</gene>
<name>K6V3A6_9MICO</name>
<comment type="caution">
    <text evidence="1">The sequence shown here is derived from an EMBL/GenBank/DDBJ whole genome shotgun (WGS) entry which is preliminary data.</text>
</comment>
<dbReference type="RefSeq" id="WP_006501273.1">
    <property type="nucleotide sequence ID" value="NZ_BAGZ01000001.1"/>
</dbReference>
<dbReference type="Proteomes" id="UP000008495">
    <property type="component" value="Unassembled WGS sequence"/>
</dbReference>
<evidence type="ECO:0000313" key="1">
    <source>
        <dbReference type="EMBL" id="GAB76523.1"/>
    </source>
</evidence>
<dbReference type="InterPro" id="IPR011013">
    <property type="entry name" value="Gal_mutarotase_sf_dom"/>
</dbReference>
<dbReference type="GO" id="GO:0005975">
    <property type="term" value="P:carbohydrate metabolic process"/>
    <property type="evidence" value="ECO:0007669"/>
    <property type="project" value="InterPro"/>
</dbReference>
<dbReference type="AlphaFoldDB" id="K6V3A6"/>
<keyword evidence="2" id="KW-1185">Reference proteome</keyword>
<protein>
    <submittedName>
        <fullName evidence="1">Putative aldose 1-epimerase</fullName>
    </submittedName>
</protein>
<dbReference type="SUPFAM" id="SSF74650">
    <property type="entry name" value="Galactose mutarotase-like"/>
    <property type="match status" value="1"/>
</dbReference>
<dbReference type="Pfam" id="PF01263">
    <property type="entry name" value="Aldose_epim"/>
    <property type="match status" value="1"/>
</dbReference>
<dbReference type="STRING" id="100225.SAMN05421595_1651"/>
<dbReference type="GO" id="GO:0030246">
    <property type="term" value="F:carbohydrate binding"/>
    <property type="evidence" value="ECO:0007669"/>
    <property type="project" value="InterPro"/>
</dbReference>
<sequence length="312" mass="34563">MTARSVGAAPTGRQFRIRRGRQRAVVTEVGAALRRYQVDGDDVIMPFGRHELPPAVHGAVLLPWPNRLGNGSYDFDGASYRLPLTEPERDNANHGLVLHTRWQAVDIRSDAVSLQVDLVPRQGYPFLLSSRIDYRLDEHGLEVRLRTRNQGERTAPYGVGFHPWLSPGDASIDECGLQIDADTWVETDDRLLPVRETQIPAHLDFRRPRRLGPTVIDDGFVDLTSEDSSVRLIRPDGSQAVCSARDGVRCWQVCTGDGMPGGRSRRGLAAEPMTCTANAMQTGHRLLRLTPGEEHRTGYALTLLPAGPPRTP</sequence>
<accession>K6V3A6</accession>